<proteinExistence type="predicted"/>
<dbReference type="Proteomes" id="UP000603434">
    <property type="component" value="Unassembled WGS sequence"/>
</dbReference>
<sequence>MDPKNYVKQPGGFTRRQKRPGSFKEFDATELYCPRCRRSVPVRQRLLLVLPEGDKYEYLCAFCSESVGFKMDRQQKPMSIII</sequence>
<evidence type="ECO:0000313" key="2">
    <source>
        <dbReference type="Proteomes" id="UP000603434"/>
    </source>
</evidence>
<comment type="caution">
    <text evidence="1">The sequence shown here is derived from an EMBL/GenBank/DDBJ whole genome shotgun (WGS) entry which is preliminary data.</text>
</comment>
<reference evidence="1 2" key="1">
    <citation type="submission" date="2020-08" db="EMBL/GenBank/DDBJ databases">
        <title>Bridging the membrane lipid divide: bacteria of the FCB group superphylum have the potential to synthesize archaeal ether lipids.</title>
        <authorList>
            <person name="Villanueva L."/>
            <person name="Von Meijenfeldt F.A.B."/>
            <person name="Westbye A.B."/>
            <person name="Yadav S."/>
            <person name="Hopmans E.C."/>
            <person name="Dutilh B.E."/>
            <person name="Sinninghe Damste J.S."/>
        </authorList>
    </citation>
    <scope>NUCLEOTIDE SEQUENCE [LARGE SCALE GENOMIC DNA]</scope>
    <source>
        <strain evidence="1">NIOZ-UU30</strain>
    </source>
</reference>
<gene>
    <name evidence="1" type="ORF">H8E23_04575</name>
</gene>
<dbReference type="AlphaFoldDB" id="A0A8J6TKU3"/>
<protein>
    <submittedName>
        <fullName evidence="1">Cytoplasmic protein</fullName>
    </submittedName>
</protein>
<evidence type="ECO:0000313" key="1">
    <source>
        <dbReference type="EMBL" id="MBC8360654.1"/>
    </source>
</evidence>
<organism evidence="1 2">
    <name type="scientific">Candidatus Desulfatibia profunda</name>
    <dbReference type="NCBI Taxonomy" id="2841695"/>
    <lineage>
        <taxon>Bacteria</taxon>
        <taxon>Pseudomonadati</taxon>
        <taxon>Thermodesulfobacteriota</taxon>
        <taxon>Desulfobacteria</taxon>
        <taxon>Desulfobacterales</taxon>
        <taxon>Desulfobacterales incertae sedis</taxon>
        <taxon>Candidatus Desulfatibia</taxon>
    </lineage>
</organism>
<dbReference type="EMBL" id="JACNJH010000099">
    <property type="protein sequence ID" value="MBC8360654.1"/>
    <property type="molecule type" value="Genomic_DNA"/>
</dbReference>
<name>A0A8J6TKU3_9BACT</name>
<accession>A0A8J6TKU3</accession>